<evidence type="ECO:0008006" key="4">
    <source>
        <dbReference type="Google" id="ProtNLM"/>
    </source>
</evidence>
<accession>A0A1I5ACV9</accession>
<dbReference type="Proteomes" id="UP000199236">
    <property type="component" value="Unassembled WGS sequence"/>
</dbReference>
<feature type="compositionally biased region" description="Basic and acidic residues" evidence="1">
    <location>
        <begin position="116"/>
        <end position="137"/>
    </location>
</feature>
<evidence type="ECO:0000313" key="2">
    <source>
        <dbReference type="EMBL" id="SFN60257.1"/>
    </source>
</evidence>
<proteinExistence type="predicted"/>
<keyword evidence="3" id="KW-1185">Reference proteome</keyword>
<evidence type="ECO:0000256" key="1">
    <source>
        <dbReference type="SAM" id="MobiDB-lite"/>
    </source>
</evidence>
<name>A0A1I5ACV9_9HYPH</name>
<dbReference type="OrthoDB" id="7991791at2"/>
<sequence>MTDILIHRSTPSANYTVLRNEIFDAGLGMEALGLLTYLISRPANWKVSQGQLRKQFGIGRDKLLRILKELEGVGYIVRRRLRDPETKSFQKTEFCVYDQPVTDEEGEPDCETEESAEPRPEKPSPEKPDTAEPDTGKPESANPHLTSNDYIINNYINNPKSQDPPDFSALMAMEPHERAKAMKRWGLTPASFGKIAREMGLNPRALKQNPRAKAKAGTPVPPERQRVFVVQYSPQWEAWVKHRGRAIPTGNYRDPETGRFLTGWWFDTLWPPGWAEGS</sequence>
<organism evidence="2 3">
    <name type="scientific">Cohaesibacter marisflavi</name>
    <dbReference type="NCBI Taxonomy" id="655353"/>
    <lineage>
        <taxon>Bacteria</taxon>
        <taxon>Pseudomonadati</taxon>
        <taxon>Pseudomonadota</taxon>
        <taxon>Alphaproteobacteria</taxon>
        <taxon>Hyphomicrobiales</taxon>
        <taxon>Cohaesibacteraceae</taxon>
    </lineage>
</organism>
<dbReference type="AlphaFoldDB" id="A0A1I5ACV9"/>
<dbReference type="RefSeq" id="WP_090068369.1">
    <property type="nucleotide sequence ID" value="NZ_FOVR01000001.1"/>
</dbReference>
<protein>
    <recommendedName>
        <fullName evidence="4">Helix-turn-helix domain-containing protein</fullName>
    </recommendedName>
</protein>
<feature type="compositionally biased region" description="Acidic residues" evidence="1">
    <location>
        <begin position="101"/>
        <end position="115"/>
    </location>
</feature>
<dbReference type="SUPFAM" id="SSF46785">
    <property type="entry name" value="Winged helix' DNA-binding domain"/>
    <property type="match status" value="1"/>
</dbReference>
<reference evidence="2 3" key="1">
    <citation type="submission" date="2016-10" db="EMBL/GenBank/DDBJ databases">
        <authorList>
            <person name="de Groot N.N."/>
        </authorList>
    </citation>
    <scope>NUCLEOTIDE SEQUENCE [LARGE SCALE GENOMIC DNA]</scope>
    <source>
        <strain evidence="2 3">CGMCC 1.9157</strain>
    </source>
</reference>
<dbReference type="EMBL" id="FOVR01000001">
    <property type="protein sequence ID" value="SFN60257.1"/>
    <property type="molecule type" value="Genomic_DNA"/>
</dbReference>
<dbReference type="InterPro" id="IPR036390">
    <property type="entry name" value="WH_DNA-bd_sf"/>
</dbReference>
<evidence type="ECO:0000313" key="3">
    <source>
        <dbReference type="Proteomes" id="UP000199236"/>
    </source>
</evidence>
<dbReference type="STRING" id="655353.SAMN04488056_101438"/>
<gene>
    <name evidence="2" type="ORF">SAMN04488056_101438</name>
</gene>
<feature type="region of interest" description="Disordered" evidence="1">
    <location>
        <begin position="98"/>
        <end position="147"/>
    </location>
</feature>